<dbReference type="EC" id="2.4.-.-" evidence="7"/>
<evidence type="ECO:0000313" key="7">
    <source>
        <dbReference type="EMBL" id="ULN42557.1"/>
    </source>
</evidence>
<keyword evidence="3 7" id="KW-0328">Glycosyltransferase</keyword>
<evidence type="ECO:0000259" key="6">
    <source>
        <dbReference type="Pfam" id="PF00535"/>
    </source>
</evidence>
<evidence type="ECO:0000256" key="5">
    <source>
        <dbReference type="ARBA" id="ARBA00023316"/>
    </source>
</evidence>
<keyword evidence="5" id="KW-0961">Cell wall biogenesis/degradation</keyword>
<feature type="domain" description="Glycosyltransferase 2-like" evidence="6">
    <location>
        <begin position="5"/>
        <end position="137"/>
    </location>
</feature>
<dbReference type="EMBL" id="CP092362">
    <property type="protein sequence ID" value="ULN42557.1"/>
    <property type="molecule type" value="Genomic_DNA"/>
</dbReference>
<evidence type="ECO:0000256" key="2">
    <source>
        <dbReference type="ARBA" id="ARBA00006739"/>
    </source>
</evidence>
<reference evidence="7" key="1">
    <citation type="submission" date="2022-08" db="EMBL/GenBank/DDBJ databases">
        <title>Whole genome sequencing of non-tuberculosis mycobacteria type-strains.</title>
        <authorList>
            <person name="Igarashi Y."/>
            <person name="Osugi A."/>
            <person name="Mitarai S."/>
        </authorList>
    </citation>
    <scope>NUCLEOTIDE SEQUENCE</scope>
    <source>
        <strain evidence="7">JCM 16369</strain>
    </source>
</reference>
<dbReference type="Gene3D" id="3.90.550.10">
    <property type="entry name" value="Spore Coat Polysaccharide Biosynthesis Protein SpsA, Chain A"/>
    <property type="match status" value="1"/>
</dbReference>
<dbReference type="InterPro" id="IPR001173">
    <property type="entry name" value="Glyco_trans_2-like"/>
</dbReference>
<dbReference type="RefSeq" id="WP_240178967.1">
    <property type="nucleotide sequence ID" value="NZ_CP092362.2"/>
</dbReference>
<dbReference type="Proteomes" id="UP001055337">
    <property type="component" value="Chromosome"/>
</dbReference>
<protein>
    <submittedName>
        <fullName evidence="7">Glycosyltransferase</fullName>
        <ecNumber evidence="7">2.4.-.-</ecNumber>
    </submittedName>
</protein>
<dbReference type="GO" id="GO:0016757">
    <property type="term" value="F:glycosyltransferase activity"/>
    <property type="evidence" value="ECO:0007669"/>
    <property type="project" value="UniProtKB-KW"/>
</dbReference>
<dbReference type="Pfam" id="PF00535">
    <property type="entry name" value="Glycos_transf_2"/>
    <property type="match status" value="1"/>
</dbReference>
<comment type="pathway">
    <text evidence="1">Cell wall biogenesis; cell wall polysaccharide biosynthesis.</text>
</comment>
<dbReference type="PANTHER" id="PTHR43179">
    <property type="entry name" value="RHAMNOSYLTRANSFERASE WBBL"/>
    <property type="match status" value="1"/>
</dbReference>
<evidence type="ECO:0000256" key="4">
    <source>
        <dbReference type="ARBA" id="ARBA00022679"/>
    </source>
</evidence>
<evidence type="ECO:0000256" key="1">
    <source>
        <dbReference type="ARBA" id="ARBA00004776"/>
    </source>
</evidence>
<dbReference type="PANTHER" id="PTHR43179:SF12">
    <property type="entry name" value="GALACTOFURANOSYLTRANSFERASE GLFT2"/>
    <property type="match status" value="1"/>
</dbReference>
<evidence type="ECO:0000256" key="3">
    <source>
        <dbReference type="ARBA" id="ARBA00022676"/>
    </source>
</evidence>
<dbReference type="InterPro" id="IPR029044">
    <property type="entry name" value="Nucleotide-diphossugar_trans"/>
</dbReference>
<gene>
    <name evidence="7" type="ORF">MI149_05440</name>
</gene>
<sequence>MPLHVLLACHNRRALTVRAITTFARAAKAAGADADFTVFDDGSTDGTAEALAALDLPVVRIVGDGSAFWSRSMAEAEAYVLHACDDDGYVVWLNDDVELDGDFLEVALAAAKSVPAAILVGAMRDPGTGQLSYSGHRSGGIHPLKLVPVEPNGTLQSIDTFNGNLVLVPMRIARELGGIDGLLSHFGADTDYGFRAGERGFKVLLLPRFVGSCAQNPVRPPGAVMDDWRAFVGVKGGGNYNTLRRILQKTHPNTWSVYIAVTYSLWWARRLANLRRSVLVRSRRR</sequence>
<keyword evidence="4 7" id="KW-0808">Transferase</keyword>
<proteinExistence type="inferred from homology"/>
<comment type="similarity">
    <text evidence="2">Belongs to the glycosyltransferase 2 family.</text>
</comment>
<accession>A0ABY3TUB0</accession>
<name>A0ABY3TUB0_9MYCO</name>
<keyword evidence="8" id="KW-1185">Reference proteome</keyword>
<evidence type="ECO:0000313" key="8">
    <source>
        <dbReference type="Proteomes" id="UP001055337"/>
    </source>
</evidence>
<dbReference type="SUPFAM" id="SSF53448">
    <property type="entry name" value="Nucleotide-diphospho-sugar transferases"/>
    <property type="match status" value="1"/>
</dbReference>
<organism evidence="7 8">
    <name type="scientific">Mycolicibacterium crocinum</name>
    <dbReference type="NCBI Taxonomy" id="388459"/>
    <lineage>
        <taxon>Bacteria</taxon>
        <taxon>Bacillati</taxon>
        <taxon>Actinomycetota</taxon>
        <taxon>Actinomycetes</taxon>
        <taxon>Mycobacteriales</taxon>
        <taxon>Mycobacteriaceae</taxon>
        <taxon>Mycolicibacterium</taxon>
    </lineage>
</organism>